<dbReference type="PROSITE" id="PS00287">
    <property type="entry name" value="CYSTATIN"/>
    <property type="match status" value="1"/>
</dbReference>
<keyword evidence="2" id="KW-0646">Protease inhibitor</keyword>
<dbReference type="SUPFAM" id="SSF54403">
    <property type="entry name" value="Cystatin/monellin"/>
    <property type="match status" value="1"/>
</dbReference>
<dbReference type="Pfam" id="PF16845">
    <property type="entry name" value="SQAPI"/>
    <property type="match status" value="1"/>
</dbReference>
<evidence type="ECO:0000313" key="6">
    <source>
        <dbReference type="Proteomes" id="UP000604825"/>
    </source>
</evidence>
<sequence>MGAATVPRRRSLLIARATTKSAEHQEPAAIPADGAHRASGRWRRAVMLFSAAAALTGATTAAISQSARADEERAGGWSDIEDLSDPRVQDIGKWAVSEHNTQTGSNMQFVGVLIGRKQVVAGVNYILTLETKGSRAPLWEASVFDPLPGGGKRQLNSFLPLIR</sequence>
<evidence type="ECO:0000256" key="3">
    <source>
        <dbReference type="ARBA" id="ARBA00022704"/>
    </source>
</evidence>
<name>A0A811QAE8_9POAL</name>
<dbReference type="AlphaFoldDB" id="A0A811QAE8"/>
<feature type="domain" description="Cystatin" evidence="4">
    <location>
        <begin position="72"/>
        <end position="161"/>
    </location>
</feature>
<accession>A0A811QAE8</accession>
<organism evidence="5 6">
    <name type="scientific">Miscanthus lutarioriparius</name>
    <dbReference type="NCBI Taxonomy" id="422564"/>
    <lineage>
        <taxon>Eukaryota</taxon>
        <taxon>Viridiplantae</taxon>
        <taxon>Streptophyta</taxon>
        <taxon>Embryophyta</taxon>
        <taxon>Tracheophyta</taxon>
        <taxon>Spermatophyta</taxon>
        <taxon>Magnoliopsida</taxon>
        <taxon>Liliopsida</taxon>
        <taxon>Poales</taxon>
        <taxon>Poaceae</taxon>
        <taxon>PACMAD clade</taxon>
        <taxon>Panicoideae</taxon>
        <taxon>Andropogonodae</taxon>
        <taxon>Andropogoneae</taxon>
        <taxon>Saccharinae</taxon>
        <taxon>Miscanthus</taxon>
    </lineage>
</organism>
<comment type="caution">
    <text evidence="5">The sequence shown here is derived from an EMBL/GenBank/DDBJ whole genome shotgun (WGS) entry which is preliminary data.</text>
</comment>
<dbReference type="PANTHER" id="PTHR47364">
    <property type="entry name" value="CYSTEINE PROTEINASE INHIBITOR 5"/>
    <property type="match status" value="1"/>
</dbReference>
<comment type="similarity">
    <text evidence="1">Belongs to the cystatin family. Phytocystatin subfamily.</text>
</comment>
<proteinExistence type="inferred from homology"/>
<dbReference type="Gene3D" id="3.10.450.10">
    <property type="match status" value="1"/>
</dbReference>
<gene>
    <name evidence="5" type="ORF">NCGR_LOCUS41141</name>
</gene>
<evidence type="ECO:0000256" key="2">
    <source>
        <dbReference type="ARBA" id="ARBA00022690"/>
    </source>
</evidence>
<dbReference type="Proteomes" id="UP000604825">
    <property type="component" value="Unassembled WGS sequence"/>
</dbReference>
<evidence type="ECO:0000256" key="1">
    <source>
        <dbReference type="ARBA" id="ARBA00007233"/>
    </source>
</evidence>
<evidence type="ECO:0000313" key="5">
    <source>
        <dbReference type="EMBL" id="CAD6257656.1"/>
    </source>
</evidence>
<dbReference type="InterPro" id="IPR018073">
    <property type="entry name" value="Prot_inh_cystat_CS"/>
</dbReference>
<reference evidence="5" key="1">
    <citation type="submission" date="2020-10" db="EMBL/GenBank/DDBJ databases">
        <authorList>
            <person name="Han B."/>
            <person name="Lu T."/>
            <person name="Zhao Q."/>
            <person name="Huang X."/>
            <person name="Zhao Y."/>
        </authorList>
    </citation>
    <scope>NUCLEOTIDE SEQUENCE</scope>
</reference>
<keyword evidence="3" id="KW-0789">Thiol protease inhibitor</keyword>
<dbReference type="OrthoDB" id="682030at2759"/>
<keyword evidence="6" id="KW-1185">Reference proteome</keyword>
<evidence type="ECO:0000259" key="4">
    <source>
        <dbReference type="SMART" id="SM00043"/>
    </source>
</evidence>
<dbReference type="InterPro" id="IPR000010">
    <property type="entry name" value="Cystatin_dom"/>
</dbReference>
<dbReference type="SMART" id="SM00043">
    <property type="entry name" value="CY"/>
    <property type="match status" value="1"/>
</dbReference>
<dbReference type="GO" id="GO:0004869">
    <property type="term" value="F:cysteine-type endopeptidase inhibitor activity"/>
    <property type="evidence" value="ECO:0007669"/>
    <property type="project" value="UniProtKB-KW"/>
</dbReference>
<dbReference type="CDD" id="cd00042">
    <property type="entry name" value="CY"/>
    <property type="match status" value="1"/>
</dbReference>
<dbReference type="InterPro" id="IPR046350">
    <property type="entry name" value="Cystatin_sf"/>
</dbReference>
<dbReference type="PANTHER" id="PTHR47364:SF2">
    <property type="entry name" value="CYSTEINE PROTEINASE INHIBITOR 5"/>
    <property type="match status" value="1"/>
</dbReference>
<protein>
    <recommendedName>
        <fullName evidence="4">Cystatin domain-containing protein</fullName>
    </recommendedName>
</protein>
<dbReference type="EMBL" id="CAJGYO010000010">
    <property type="protein sequence ID" value="CAD6257656.1"/>
    <property type="molecule type" value="Genomic_DNA"/>
</dbReference>